<feature type="region of interest" description="Disordered" evidence="2">
    <location>
        <begin position="1"/>
        <end position="83"/>
    </location>
</feature>
<comment type="caution">
    <text evidence="4">The sequence shown here is derived from an EMBL/GenBank/DDBJ whole genome shotgun (WGS) entry which is preliminary data.</text>
</comment>
<keyword evidence="5" id="KW-1185">Reference proteome</keyword>
<feature type="transmembrane region" description="Helical" evidence="3">
    <location>
        <begin position="209"/>
        <end position="226"/>
    </location>
</feature>
<keyword evidence="3" id="KW-0812">Transmembrane</keyword>
<gene>
    <name evidence="4" type="ORF">L210DRAFT_3541360</name>
</gene>
<dbReference type="PANTHER" id="PTHR42032">
    <property type="entry name" value="YALI0E30679P"/>
    <property type="match status" value="1"/>
</dbReference>
<reference evidence="4" key="1">
    <citation type="submission" date="2019-10" db="EMBL/GenBank/DDBJ databases">
        <authorList>
            <consortium name="DOE Joint Genome Institute"/>
            <person name="Kuo A."/>
            <person name="Miyauchi S."/>
            <person name="Kiss E."/>
            <person name="Drula E."/>
            <person name="Kohler A."/>
            <person name="Sanchez-Garcia M."/>
            <person name="Andreopoulos B."/>
            <person name="Barry K.W."/>
            <person name="Bonito G."/>
            <person name="Buee M."/>
            <person name="Carver A."/>
            <person name="Chen C."/>
            <person name="Cichocki N."/>
            <person name="Clum A."/>
            <person name="Culley D."/>
            <person name="Crous P.W."/>
            <person name="Fauchery L."/>
            <person name="Girlanda M."/>
            <person name="Hayes R."/>
            <person name="Keri Z."/>
            <person name="LaButti K."/>
            <person name="Lipzen A."/>
            <person name="Lombard V."/>
            <person name="Magnuson J."/>
            <person name="Maillard F."/>
            <person name="Morin E."/>
            <person name="Murat C."/>
            <person name="Nolan M."/>
            <person name="Ohm R."/>
            <person name="Pangilinan J."/>
            <person name="Pereira M."/>
            <person name="Perotto S."/>
            <person name="Peter M."/>
            <person name="Riley R."/>
            <person name="Sitrit Y."/>
            <person name="Stielow B."/>
            <person name="Szollosi G."/>
            <person name="Zifcakova L."/>
            <person name="Stursova M."/>
            <person name="Spatafora J.W."/>
            <person name="Tedersoo L."/>
            <person name="Vaario L.-M."/>
            <person name="Yamada A."/>
            <person name="Yan M."/>
            <person name="Wang P."/>
            <person name="Xu J."/>
            <person name="Bruns T."/>
            <person name="Baldrian P."/>
            <person name="Vilgalys R."/>
            <person name="Henrissat B."/>
            <person name="Grigoriev I.V."/>
            <person name="Hibbett D."/>
            <person name="Nagy L.G."/>
            <person name="Martin F.M."/>
        </authorList>
    </citation>
    <scope>NUCLEOTIDE SEQUENCE</scope>
    <source>
        <strain evidence="4">BED1</strain>
    </source>
</reference>
<accession>A0AAD4GEY3</accession>
<feature type="transmembrane region" description="Helical" evidence="3">
    <location>
        <begin position="179"/>
        <end position="203"/>
    </location>
</feature>
<dbReference type="AlphaFoldDB" id="A0AAD4GEY3"/>
<keyword evidence="3" id="KW-0472">Membrane</keyword>
<evidence type="ECO:0000256" key="2">
    <source>
        <dbReference type="SAM" id="MobiDB-lite"/>
    </source>
</evidence>
<evidence type="ECO:0000256" key="1">
    <source>
        <dbReference type="SAM" id="Coils"/>
    </source>
</evidence>
<sequence length="451" mass="50290">MNGSIMRRRCRGNSKPPSLSDTEYYSDTAGHTVEQPSGDGSAQDAFEGHSASEESDSPVASGSALPPPQPAQPSGELNGSAETDLLDNGNERAWYEFDLSVVLALLSPIVNWLTGSDHVKNILLILLLVFYLHQIIEVPWSLYLASRPRRALHTLPNEYPPIADKYHRATLSELHTLEIFYLTLSILSPFLGATLLRTIVASFAGPSTVSWFSLSLFVLATGMRPWKHGIQRLRQRTSDLHTIIHYPPSDAQKMEALVARVAQLESELKSSRKRSEYVNSEMYEHVEDAIEMIEIAARRQEKKTEVSKAFVEGRLLKLEQNVEALLERVEIRADQPALYRIMAQISTPVSALIEFLSPILPTWVLVRSRGSVSRSPRSSPKMGRSRSSIKLETIPEVATFQPKSSTRSPRYLQIPGLGLALRIGDLATFPLRRIVAYLLAGRIYTPRSHAS</sequence>
<reference evidence="4" key="2">
    <citation type="journal article" date="2020" name="Nat. Commun.">
        <title>Large-scale genome sequencing of mycorrhizal fungi provides insights into the early evolution of symbiotic traits.</title>
        <authorList>
            <person name="Miyauchi S."/>
            <person name="Kiss E."/>
            <person name="Kuo A."/>
            <person name="Drula E."/>
            <person name="Kohler A."/>
            <person name="Sanchez-Garcia M."/>
            <person name="Morin E."/>
            <person name="Andreopoulos B."/>
            <person name="Barry K.W."/>
            <person name="Bonito G."/>
            <person name="Buee M."/>
            <person name="Carver A."/>
            <person name="Chen C."/>
            <person name="Cichocki N."/>
            <person name="Clum A."/>
            <person name="Culley D."/>
            <person name="Crous P.W."/>
            <person name="Fauchery L."/>
            <person name="Girlanda M."/>
            <person name="Hayes R.D."/>
            <person name="Keri Z."/>
            <person name="LaButti K."/>
            <person name="Lipzen A."/>
            <person name="Lombard V."/>
            <person name="Magnuson J."/>
            <person name="Maillard F."/>
            <person name="Murat C."/>
            <person name="Nolan M."/>
            <person name="Ohm R.A."/>
            <person name="Pangilinan J."/>
            <person name="Pereira M.F."/>
            <person name="Perotto S."/>
            <person name="Peter M."/>
            <person name="Pfister S."/>
            <person name="Riley R."/>
            <person name="Sitrit Y."/>
            <person name="Stielow J.B."/>
            <person name="Szollosi G."/>
            <person name="Zifcakova L."/>
            <person name="Stursova M."/>
            <person name="Spatafora J.W."/>
            <person name="Tedersoo L."/>
            <person name="Vaario L.M."/>
            <person name="Yamada A."/>
            <person name="Yan M."/>
            <person name="Wang P."/>
            <person name="Xu J."/>
            <person name="Bruns T."/>
            <person name="Baldrian P."/>
            <person name="Vilgalys R."/>
            <person name="Dunand C."/>
            <person name="Henrissat B."/>
            <person name="Grigoriev I.V."/>
            <person name="Hibbett D."/>
            <person name="Nagy L.G."/>
            <person name="Martin F.M."/>
        </authorList>
    </citation>
    <scope>NUCLEOTIDE SEQUENCE</scope>
    <source>
        <strain evidence="4">BED1</strain>
    </source>
</reference>
<protein>
    <submittedName>
        <fullName evidence="4">Uncharacterized protein</fullName>
    </submittedName>
</protein>
<evidence type="ECO:0000313" key="4">
    <source>
        <dbReference type="EMBL" id="KAF8439986.1"/>
    </source>
</evidence>
<name>A0AAD4GEY3_BOLED</name>
<keyword evidence="1" id="KW-0175">Coiled coil</keyword>
<keyword evidence="3" id="KW-1133">Transmembrane helix</keyword>
<feature type="compositionally biased region" description="Polar residues" evidence="2">
    <location>
        <begin position="15"/>
        <end position="25"/>
    </location>
</feature>
<feature type="compositionally biased region" description="Basic residues" evidence="2">
    <location>
        <begin position="1"/>
        <end position="12"/>
    </location>
</feature>
<dbReference type="EMBL" id="WHUW01000013">
    <property type="protein sequence ID" value="KAF8439986.1"/>
    <property type="molecule type" value="Genomic_DNA"/>
</dbReference>
<proteinExistence type="predicted"/>
<evidence type="ECO:0000313" key="5">
    <source>
        <dbReference type="Proteomes" id="UP001194468"/>
    </source>
</evidence>
<organism evidence="4 5">
    <name type="scientific">Boletus edulis BED1</name>
    <dbReference type="NCBI Taxonomy" id="1328754"/>
    <lineage>
        <taxon>Eukaryota</taxon>
        <taxon>Fungi</taxon>
        <taxon>Dikarya</taxon>
        <taxon>Basidiomycota</taxon>
        <taxon>Agaricomycotina</taxon>
        <taxon>Agaricomycetes</taxon>
        <taxon>Agaricomycetidae</taxon>
        <taxon>Boletales</taxon>
        <taxon>Boletineae</taxon>
        <taxon>Boletaceae</taxon>
        <taxon>Boletoideae</taxon>
        <taxon>Boletus</taxon>
    </lineage>
</organism>
<evidence type="ECO:0000256" key="3">
    <source>
        <dbReference type="SAM" id="Phobius"/>
    </source>
</evidence>
<feature type="transmembrane region" description="Helical" evidence="3">
    <location>
        <begin position="122"/>
        <end position="145"/>
    </location>
</feature>
<dbReference type="PANTHER" id="PTHR42032:SF1">
    <property type="entry name" value="YALI0E30679P"/>
    <property type="match status" value="1"/>
</dbReference>
<dbReference type="Proteomes" id="UP001194468">
    <property type="component" value="Unassembled WGS sequence"/>
</dbReference>
<feature type="coiled-coil region" evidence="1">
    <location>
        <begin position="254"/>
        <end position="328"/>
    </location>
</feature>